<protein>
    <submittedName>
        <fullName evidence="1">Uncharacterized protein</fullName>
    </submittedName>
</protein>
<name>A0A1D2MAE0_ORCCI</name>
<dbReference type="Proteomes" id="UP000094527">
    <property type="component" value="Unassembled WGS sequence"/>
</dbReference>
<comment type="caution">
    <text evidence="1">The sequence shown here is derived from an EMBL/GenBank/DDBJ whole genome shotgun (WGS) entry which is preliminary data.</text>
</comment>
<sequence>MIVFSVYQTPFAKEEITHNHSRKRSLHPPFFICAFLAEVKMSLQVEVNIVFFPELRPTPREGEDPIPCTPELKQRFYHQQAEIHMINIGPVTQEILDSRLFEVDFAGIAFTWNKDTSEYIWISSANESTSKPLPLKYISHLLAELRKVGFQTQERWYRPDEETCYDFGNLKKQIWHLEKKF</sequence>
<dbReference type="EMBL" id="LJIJ01002310">
    <property type="protein sequence ID" value="ODM89882.1"/>
    <property type="molecule type" value="Genomic_DNA"/>
</dbReference>
<accession>A0A1D2MAE0</accession>
<gene>
    <name evidence="1" type="ORF">Ocin01_16807</name>
</gene>
<evidence type="ECO:0000313" key="1">
    <source>
        <dbReference type="EMBL" id="ODM89882.1"/>
    </source>
</evidence>
<organism evidence="1 2">
    <name type="scientific">Orchesella cincta</name>
    <name type="common">Springtail</name>
    <name type="synonym">Podura cincta</name>
    <dbReference type="NCBI Taxonomy" id="48709"/>
    <lineage>
        <taxon>Eukaryota</taxon>
        <taxon>Metazoa</taxon>
        <taxon>Ecdysozoa</taxon>
        <taxon>Arthropoda</taxon>
        <taxon>Hexapoda</taxon>
        <taxon>Collembola</taxon>
        <taxon>Entomobryomorpha</taxon>
        <taxon>Entomobryoidea</taxon>
        <taxon>Orchesellidae</taxon>
        <taxon>Orchesellinae</taxon>
        <taxon>Orchesella</taxon>
    </lineage>
</organism>
<evidence type="ECO:0000313" key="2">
    <source>
        <dbReference type="Proteomes" id="UP000094527"/>
    </source>
</evidence>
<proteinExistence type="predicted"/>
<reference evidence="1 2" key="1">
    <citation type="journal article" date="2016" name="Genome Biol. Evol.">
        <title>Gene Family Evolution Reflects Adaptation to Soil Environmental Stressors in the Genome of the Collembolan Orchesella cincta.</title>
        <authorList>
            <person name="Faddeeva-Vakhrusheva A."/>
            <person name="Derks M.F."/>
            <person name="Anvar S.Y."/>
            <person name="Agamennone V."/>
            <person name="Suring W."/>
            <person name="Smit S."/>
            <person name="van Straalen N.M."/>
            <person name="Roelofs D."/>
        </authorList>
    </citation>
    <scope>NUCLEOTIDE SEQUENCE [LARGE SCALE GENOMIC DNA]</scope>
    <source>
        <tissue evidence="1">Mixed pool</tissue>
    </source>
</reference>
<dbReference type="AlphaFoldDB" id="A0A1D2MAE0"/>
<keyword evidence="2" id="KW-1185">Reference proteome</keyword>